<name>A0A8H3CR83_9AGAM</name>
<reference evidence="3" key="1">
    <citation type="submission" date="2021-01" db="EMBL/GenBank/DDBJ databases">
        <authorList>
            <person name="Kaushik A."/>
        </authorList>
    </citation>
    <scope>NUCLEOTIDE SEQUENCE</scope>
    <source>
        <strain evidence="3">AG4-RS23</strain>
    </source>
</reference>
<gene>
    <name evidence="3" type="ORF">RDB_LOCUS115981</name>
</gene>
<comment type="caution">
    <text evidence="3">The sequence shown here is derived from an EMBL/GenBank/DDBJ whole genome shotgun (WGS) entry which is preliminary data.</text>
</comment>
<keyword evidence="1" id="KW-1133">Transmembrane helix</keyword>
<feature type="signal peptide" evidence="2">
    <location>
        <begin position="1"/>
        <end position="22"/>
    </location>
</feature>
<evidence type="ECO:0000313" key="3">
    <source>
        <dbReference type="EMBL" id="CAE6495142.1"/>
    </source>
</evidence>
<protein>
    <submittedName>
        <fullName evidence="3">Uncharacterized protein</fullName>
    </submittedName>
</protein>
<dbReference type="Proteomes" id="UP000663861">
    <property type="component" value="Unassembled WGS sequence"/>
</dbReference>
<feature type="chain" id="PRO_5034254179" evidence="2">
    <location>
        <begin position="23"/>
        <end position="246"/>
    </location>
</feature>
<keyword evidence="1" id="KW-0472">Membrane</keyword>
<keyword evidence="2" id="KW-0732">Signal</keyword>
<sequence>MRLSPSSTLCLVLFAQFGVIYGNTEIFNFDSTTSLDVPGLNVSRYSLDLRSLTRLFSLELAPQQTPWSDICDTTNDCPHELLIRLDLEKNNDGRVLENHETPKYSLRISSRPSPPAQFKIEVFTPREVYEIMRGRAGAVGIVQDIQTPPQSRTMYARIRARDAGVQVPQEMTWHLFPPLVAKPSNRVDFHLILDPLLLGFIPKSVVPVIWAVLIAGAFGGWCIRWVRDYLEKLAQLCVPEKTKDGE</sequence>
<keyword evidence="1" id="KW-0812">Transmembrane</keyword>
<accession>A0A8H3CR83</accession>
<proteinExistence type="predicted"/>
<evidence type="ECO:0000256" key="1">
    <source>
        <dbReference type="SAM" id="Phobius"/>
    </source>
</evidence>
<evidence type="ECO:0000313" key="4">
    <source>
        <dbReference type="Proteomes" id="UP000663861"/>
    </source>
</evidence>
<dbReference type="EMBL" id="CAJMWY010002815">
    <property type="protein sequence ID" value="CAE6495142.1"/>
    <property type="molecule type" value="Genomic_DNA"/>
</dbReference>
<organism evidence="3 4">
    <name type="scientific">Rhizoctonia solani</name>
    <dbReference type="NCBI Taxonomy" id="456999"/>
    <lineage>
        <taxon>Eukaryota</taxon>
        <taxon>Fungi</taxon>
        <taxon>Dikarya</taxon>
        <taxon>Basidiomycota</taxon>
        <taxon>Agaricomycotina</taxon>
        <taxon>Agaricomycetes</taxon>
        <taxon>Cantharellales</taxon>
        <taxon>Ceratobasidiaceae</taxon>
        <taxon>Rhizoctonia</taxon>
    </lineage>
</organism>
<evidence type="ECO:0000256" key="2">
    <source>
        <dbReference type="SAM" id="SignalP"/>
    </source>
</evidence>
<feature type="transmembrane region" description="Helical" evidence="1">
    <location>
        <begin position="208"/>
        <end position="226"/>
    </location>
</feature>
<dbReference type="AlphaFoldDB" id="A0A8H3CR83"/>